<organism evidence="1 2">
    <name type="scientific">Actinoallomurus vinaceus</name>
    <dbReference type="NCBI Taxonomy" id="1080074"/>
    <lineage>
        <taxon>Bacteria</taxon>
        <taxon>Bacillati</taxon>
        <taxon>Actinomycetota</taxon>
        <taxon>Actinomycetes</taxon>
        <taxon>Streptosporangiales</taxon>
        <taxon>Thermomonosporaceae</taxon>
        <taxon>Actinoallomurus</taxon>
    </lineage>
</organism>
<name>A0ABP8UU54_9ACTN</name>
<proteinExistence type="predicted"/>
<accession>A0ABP8UU54</accession>
<dbReference type="Proteomes" id="UP001501442">
    <property type="component" value="Unassembled WGS sequence"/>
</dbReference>
<evidence type="ECO:0000313" key="1">
    <source>
        <dbReference type="EMBL" id="GAA4640248.1"/>
    </source>
</evidence>
<protein>
    <submittedName>
        <fullName evidence="1">Uncharacterized protein</fullName>
    </submittedName>
</protein>
<comment type="caution">
    <text evidence="1">The sequence shown here is derived from an EMBL/GenBank/DDBJ whole genome shotgun (WGS) entry which is preliminary data.</text>
</comment>
<sequence>MMIATPSGPQWDDPELNALARRLREAHTRVADLPGALKPRLTRQLLLITDLAKRDPALAIKRLESFMIELEDDENVP</sequence>
<evidence type="ECO:0000313" key="2">
    <source>
        <dbReference type="Proteomes" id="UP001501442"/>
    </source>
</evidence>
<gene>
    <name evidence="1" type="ORF">GCM10023196_105020</name>
</gene>
<keyword evidence="2" id="KW-1185">Reference proteome</keyword>
<reference evidence="2" key="1">
    <citation type="journal article" date="2019" name="Int. J. Syst. Evol. Microbiol.">
        <title>The Global Catalogue of Microorganisms (GCM) 10K type strain sequencing project: providing services to taxonomists for standard genome sequencing and annotation.</title>
        <authorList>
            <consortium name="The Broad Institute Genomics Platform"/>
            <consortium name="The Broad Institute Genome Sequencing Center for Infectious Disease"/>
            <person name="Wu L."/>
            <person name="Ma J."/>
        </authorList>
    </citation>
    <scope>NUCLEOTIDE SEQUENCE [LARGE SCALE GENOMIC DNA]</scope>
    <source>
        <strain evidence="2">JCM 17939</strain>
    </source>
</reference>
<dbReference type="EMBL" id="BAABHK010000031">
    <property type="protein sequence ID" value="GAA4640248.1"/>
    <property type="molecule type" value="Genomic_DNA"/>
</dbReference>